<dbReference type="Pfam" id="PF18566">
    <property type="entry name" value="Ldi"/>
    <property type="match status" value="2"/>
</dbReference>
<comment type="caution">
    <text evidence="2">The sequence shown here is derived from an EMBL/GenBank/DDBJ whole genome shotgun (WGS) entry which is preliminary data.</text>
</comment>
<sequence>MSTTRVATATAMLTAPQPDLPIDLERYPKLSKEQAGHLRHFHNLATADDGEWPHMGAQEPAQEFLDAYRYQLATMAYASGVTHYHRMPAMRGIFKPLMRRLIHKMLRREVWGYWYLTSQSGKAVDPDLKELRKPWADPIIRENIMYSGHLLLMTGMYTMLFDDDEFEKPGSLTFHWDPMFWGMGPETFEYDIRSLQDAIIGEMRRNKWIGACCEPNVVFVACNQFPVWIGRPCGNARLAYVEQIIGMRYLDARHGTHTADDVLKEYRAALEKSNLVSNTELFKDFVAVKQNVIFAPKSYRSAAFMHAWNPEFVESGYEAHSTGFITNVDGTVELHHPVVAQKLRALMQENGIKDVSSAMIKEAREHYLATKDSVPKPPGKKEYGWPVLGYVVQWLSELGKSTELQGLLHFADENLRPTWEKGGLFYPRNDSSTDSIGRLSLMEPFTGNGAIGYARLNVADGQKKMWEQPWTRETLQTRPWVDGIDLSSGVNCLRGEWDEKSEVLIVTLSEWQGKRANVTMTARNLPGDRWAVYKRQGDVVGQKVCEGSEIVVDVSLEAGEEVDLVISRT</sequence>
<organism evidence="2 3">
    <name type="scientific">Penicillium chermesinum</name>
    <dbReference type="NCBI Taxonomy" id="63820"/>
    <lineage>
        <taxon>Eukaryota</taxon>
        <taxon>Fungi</taxon>
        <taxon>Dikarya</taxon>
        <taxon>Ascomycota</taxon>
        <taxon>Pezizomycotina</taxon>
        <taxon>Eurotiomycetes</taxon>
        <taxon>Eurotiomycetidae</taxon>
        <taxon>Eurotiales</taxon>
        <taxon>Aspergillaceae</taxon>
        <taxon>Penicillium</taxon>
    </lineage>
</organism>
<reference evidence="2" key="2">
    <citation type="journal article" date="2023" name="IMA Fungus">
        <title>Comparative genomic study of the Penicillium genus elucidates a diverse pangenome and 15 lateral gene transfer events.</title>
        <authorList>
            <person name="Petersen C."/>
            <person name="Sorensen T."/>
            <person name="Nielsen M.R."/>
            <person name="Sondergaard T.E."/>
            <person name="Sorensen J.L."/>
            <person name="Fitzpatrick D.A."/>
            <person name="Frisvad J.C."/>
            <person name="Nielsen K.L."/>
        </authorList>
    </citation>
    <scope>NUCLEOTIDE SEQUENCE</scope>
    <source>
        <strain evidence="2">IBT 19713</strain>
    </source>
</reference>
<dbReference type="AlphaFoldDB" id="A0A9W9PHT8"/>
<evidence type="ECO:0000259" key="1">
    <source>
        <dbReference type="Pfam" id="PF18566"/>
    </source>
</evidence>
<reference evidence="2" key="1">
    <citation type="submission" date="2022-11" db="EMBL/GenBank/DDBJ databases">
        <authorList>
            <person name="Petersen C."/>
        </authorList>
    </citation>
    <scope>NUCLEOTIDE SEQUENCE</scope>
    <source>
        <strain evidence="2">IBT 19713</strain>
    </source>
</reference>
<feature type="domain" description="Linalool dehydratase/isomerase" evidence="1">
    <location>
        <begin position="69"/>
        <end position="227"/>
    </location>
</feature>
<dbReference type="OrthoDB" id="4277097at2759"/>
<dbReference type="EMBL" id="JAPQKS010000002">
    <property type="protein sequence ID" value="KAJ5247100.1"/>
    <property type="molecule type" value="Genomic_DNA"/>
</dbReference>
<dbReference type="GeneID" id="83198683"/>
<accession>A0A9W9PHT8</accession>
<name>A0A9W9PHT8_9EURO</name>
<feature type="domain" description="Linalool dehydratase/isomerase" evidence="1">
    <location>
        <begin position="244"/>
        <end position="431"/>
    </location>
</feature>
<evidence type="ECO:0000313" key="2">
    <source>
        <dbReference type="EMBL" id="KAJ5247100.1"/>
    </source>
</evidence>
<evidence type="ECO:0000313" key="3">
    <source>
        <dbReference type="Proteomes" id="UP001150941"/>
    </source>
</evidence>
<keyword evidence="3" id="KW-1185">Reference proteome</keyword>
<dbReference type="Proteomes" id="UP001150941">
    <property type="component" value="Unassembled WGS sequence"/>
</dbReference>
<protein>
    <recommendedName>
        <fullName evidence="1">Linalool dehydratase/isomerase domain-containing protein</fullName>
    </recommendedName>
</protein>
<proteinExistence type="predicted"/>
<dbReference type="RefSeq" id="XP_058334521.1">
    <property type="nucleotide sequence ID" value="XM_058471380.1"/>
</dbReference>
<dbReference type="InterPro" id="IPR041411">
    <property type="entry name" value="Ldi"/>
</dbReference>
<gene>
    <name evidence="2" type="ORF">N7468_002083</name>
</gene>